<dbReference type="AlphaFoldDB" id="A0A1G8LSV8"/>
<protein>
    <submittedName>
        <fullName evidence="1">Putative baseplate assembly protein</fullName>
    </submittedName>
</protein>
<dbReference type="RefSeq" id="WP_074587438.1">
    <property type="nucleotide sequence ID" value="NZ_FNEI01000003.1"/>
</dbReference>
<dbReference type="InterPro" id="IPR036278">
    <property type="entry name" value="Sialidase_sf"/>
</dbReference>
<proteinExistence type="predicted"/>
<sequence length="882" mass="93466">MSIPVPNLDDRSFAELVAGARERIRQVAPDWTDLSVHDPGITIMEAFAYLTDTLMYRLNRVPEKLYAVYLNLLGTSLHPPGSAETMLEFTRLAAGGEAPEIRIPRGTQVSCPPGVPGAPQPVFTTTAAAVLPAGQASVLVPAADVTLYDAVPIGTGTGRPGQSFVVPNAPIVSGAGLSVAIEVPAGTRLSSGEAVLVDGKPFRYCREVEAFADARPGEVPVRIDRSAGVVMFAWWDEAFVPQGTGGQEHPVVPGPGAEVRAWYRGGGGQRGNVGAGQLTVLRSPVPGVRVSNPEPATGGRDGEALENALRRAPQDFQARDRAVTVRDYEVLAMRHGGVARARAFTRKELWAFAKPGEVEVVLVPFVPRPGGAQGTPVTAAELAGQARGEVRDDVERYLRRRSTVGAEPVVRWGLYKQVLVDARIVVRPDEDADAVKARITARLNDGISPLGPGSAPAGTGTYGSGFGKPLRVSNLYRAMEEAEPGVQYVDRVRLEVDKVPDTDAMGLVQAEGQDNTWFVAQDGLLFRTTNAGDGWEACAEFGSVDSNGDAATETVRSIAPFRSPAPGRSAVGQHPGMVAVSTVAGTSSRIYISEDLGESWRRAAELGFVVADLCWVDRQGAPVLLLAGERGLYELPMGEGSIPVQNVVDAGQPDRGFYAVDALVDVRGRTGVAVAAEASAGVWLSPDAGMAGSFKRVKAAGEDIRCMTVQYDGGASYLWLGRSVPEGSGTGCLRLKIDELARTDLDTLQAAWEQFGAGWTGGSCWAVHVMGNAAYAATQSGGVLRLQLGQASPQWSTPDVNCGLPLRDRTRFDPVRGVSGTVRDDGTQLLLAAGPKGIYRSTDNTASWANCTRRVVDDVVTLPETWLFCSGGHRIEVVHGHG</sequence>
<keyword evidence="2" id="KW-1185">Reference proteome</keyword>
<dbReference type="STRING" id="1045773.SAMN05216555_103164"/>
<dbReference type="SUPFAM" id="SSF50939">
    <property type="entry name" value="Sialidases"/>
    <property type="match status" value="1"/>
</dbReference>
<dbReference type="Proteomes" id="UP000182130">
    <property type="component" value="Unassembled WGS sequence"/>
</dbReference>
<reference evidence="2" key="1">
    <citation type="submission" date="2016-10" db="EMBL/GenBank/DDBJ databases">
        <authorList>
            <person name="Varghese N."/>
            <person name="Submissions S."/>
        </authorList>
    </citation>
    <scope>NUCLEOTIDE SEQUENCE [LARGE SCALE GENOMIC DNA]</scope>
    <source>
        <strain evidence="2">CGMCC 1.10783</strain>
    </source>
</reference>
<gene>
    <name evidence="1" type="ORF">SAMN05216555_103164</name>
</gene>
<dbReference type="EMBL" id="FNEI01000003">
    <property type="protein sequence ID" value="SDI58736.1"/>
    <property type="molecule type" value="Genomic_DNA"/>
</dbReference>
<dbReference type="InterPro" id="IPR015943">
    <property type="entry name" value="WD40/YVTN_repeat-like_dom_sf"/>
</dbReference>
<organism evidence="1 2">
    <name type="scientific">Arthrobacter cupressi</name>
    <dbReference type="NCBI Taxonomy" id="1045773"/>
    <lineage>
        <taxon>Bacteria</taxon>
        <taxon>Bacillati</taxon>
        <taxon>Actinomycetota</taxon>
        <taxon>Actinomycetes</taxon>
        <taxon>Micrococcales</taxon>
        <taxon>Micrococcaceae</taxon>
        <taxon>Arthrobacter</taxon>
    </lineage>
</organism>
<evidence type="ECO:0000313" key="1">
    <source>
        <dbReference type="EMBL" id="SDI58736.1"/>
    </source>
</evidence>
<name>A0A1G8LSV8_9MICC</name>
<evidence type="ECO:0000313" key="2">
    <source>
        <dbReference type="Proteomes" id="UP000182130"/>
    </source>
</evidence>
<accession>A0A1G8LSV8</accession>
<dbReference type="Gene3D" id="2.130.10.10">
    <property type="entry name" value="YVTN repeat-like/Quinoprotein amine dehydrogenase"/>
    <property type="match status" value="1"/>
</dbReference>
<dbReference type="OrthoDB" id="9027184at2"/>